<organism evidence="1 2">
    <name type="scientific">Hungatella hathewayi DSM 13479</name>
    <dbReference type="NCBI Taxonomy" id="566550"/>
    <lineage>
        <taxon>Bacteria</taxon>
        <taxon>Bacillati</taxon>
        <taxon>Bacillota</taxon>
        <taxon>Clostridia</taxon>
        <taxon>Lachnospirales</taxon>
        <taxon>Lachnospiraceae</taxon>
        <taxon>Hungatella</taxon>
    </lineage>
</organism>
<dbReference type="HOGENOM" id="CLU_2898096_0_0_9"/>
<comment type="caution">
    <text evidence="1">The sequence shown here is derived from an EMBL/GenBank/DDBJ whole genome shotgun (WGS) entry which is preliminary data.</text>
</comment>
<sequence>MHVSAGCDEKQDFFPLFYLSSSIFMRPLKSFNRNQRYRPFKQPLLCPLYNIRMPAARISEKG</sequence>
<evidence type="ECO:0000313" key="2">
    <source>
        <dbReference type="Proteomes" id="UP000004968"/>
    </source>
</evidence>
<gene>
    <name evidence="1" type="ORF">CLOSTHATH_03159</name>
</gene>
<accession>D3AHS0</accession>
<evidence type="ECO:0000313" key="1">
    <source>
        <dbReference type="EMBL" id="EFC98632.1"/>
    </source>
</evidence>
<dbReference type="AlphaFoldDB" id="D3AHS0"/>
<reference evidence="1 2" key="1">
    <citation type="submission" date="2010-01" db="EMBL/GenBank/DDBJ databases">
        <authorList>
            <person name="Weinstock G."/>
            <person name="Sodergren E."/>
            <person name="Clifton S."/>
            <person name="Fulton L."/>
            <person name="Fulton B."/>
            <person name="Courtney L."/>
            <person name="Fronick C."/>
            <person name="Harrison M."/>
            <person name="Strong C."/>
            <person name="Farmer C."/>
            <person name="Delahaunty K."/>
            <person name="Markovic C."/>
            <person name="Hall O."/>
            <person name="Minx P."/>
            <person name="Tomlinson C."/>
            <person name="Mitreva M."/>
            <person name="Nelson J."/>
            <person name="Hou S."/>
            <person name="Wollam A."/>
            <person name="Pepin K.H."/>
            <person name="Johnson M."/>
            <person name="Bhonagiri V."/>
            <person name="Nash W.E."/>
            <person name="Warren W."/>
            <person name="Chinwalla A."/>
            <person name="Mardis E.R."/>
            <person name="Wilson R.K."/>
        </authorList>
    </citation>
    <scope>NUCLEOTIDE SEQUENCE [LARGE SCALE GENOMIC DNA]</scope>
    <source>
        <strain evidence="1 2">DSM 13479</strain>
    </source>
</reference>
<name>D3AHS0_9FIRM</name>
<protein>
    <submittedName>
        <fullName evidence="1">Uncharacterized protein</fullName>
    </submittedName>
</protein>
<proteinExistence type="predicted"/>
<dbReference type="Proteomes" id="UP000004968">
    <property type="component" value="Unassembled WGS sequence"/>
</dbReference>
<dbReference type="EMBL" id="ACIO01000247">
    <property type="protein sequence ID" value="EFC98632.1"/>
    <property type="molecule type" value="Genomic_DNA"/>
</dbReference>